<reference evidence="2 3" key="1">
    <citation type="journal article" date="2014" name="Genome Announc.">
        <title>Draft Genome Sequence of Lysobacter capsici AZ78, a Bacterium Antagonistic to Plant-Pathogenic Oomycetes.</title>
        <authorList>
            <person name="Puopolo G."/>
            <person name="Sonego P."/>
            <person name="Engelen K."/>
            <person name="Pertot I."/>
        </authorList>
    </citation>
    <scope>NUCLEOTIDE SEQUENCE [LARGE SCALE GENOMIC DNA]</scope>
    <source>
        <strain evidence="2 3">AZ78</strain>
    </source>
</reference>
<evidence type="ECO:0000313" key="3">
    <source>
        <dbReference type="Proteomes" id="UP000023435"/>
    </source>
</evidence>
<keyword evidence="1" id="KW-0812">Transmembrane</keyword>
<feature type="transmembrane region" description="Helical" evidence="1">
    <location>
        <begin position="22"/>
        <end position="45"/>
    </location>
</feature>
<keyword evidence="1" id="KW-1133">Transmembrane helix</keyword>
<evidence type="ECO:0000256" key="1">
    <source>
        <dbReference type="SAM" id="Phobius"/>
    </source>
</evidence>
<keyword evidence="1" id="KW-0472">Membrane</keyword>
<dbReference type="Proteomes" id="UP000023435">
    <property type="component" value="Unassembled WGS sequence"/>
</dbReference>
<dbReference type="AlphaFoldDB" id="A0A120AG31"/>
<keyword evidence="3" id="KW-1185">Reference proteome</keyword>
<gene>
    <name evidence="2" type="ORF">AZ78_1499</name>
</gene>
<proteinExistence type="predicted"/>
<feature type="transmembrane region" description="Helical" evidence="1">
    <location>
        <begin position="57"/>
        <end position="78"/>
    </location>
</feature>
<comment type="caution">
    <text evidence="2">The sequence shown here is derived from an EMBL/GenBank/DDBJ whole genome shotgun (WGS) entry which is preliminary data.</text>
</comment>
<accession>A0A120AG31</accession>
<name>A0A120AG31_9GAMM</name>
<sequence>MPPLTEETLMPDTPASSNPPGLFSRGAIGFWFLGLGLLGLVRSWMRATRHGPFDADAITLLWLIGSILLTLMGALRIWRAWREGRPPRG</sequence>
<protein>
    <submittedName>
        <fullName evidence="2">Uncharacterized protein</fullName>
    </submittedName>
</protein>
<dbReference type="EMBL" id="JAJA02000001">
    <property type="protein sequence ID" value="KWS03950.1"/>
    <property type="molecule type" value="Genomic_DNA"/>
</dbReference>
<evidence type="ECO:0000313" key="2">
    <source>
        <dbReference type="EMBL" id="KWS03950.1"/>
    </source>
</evidence>
<organism evidence="2 3">
    <name type="scientific">Lysobacter capsici AZ78</name>
    <dbReference type="NCBI Taxonomy" id="1444315"/>
    <lineage>
        <taxon>Bacteria</taxon>
        <taxon>Pseudomonadati</taxon>
        <taxon>Pseudomonadota</taxon>
        <taxon>Gammaproteobacteria</taxon>
        <taxon>Lysobacterales</taxon>
        <taxon>Lysobacteraceae</taxon>
        <taxon>Lysobacter</taxon>
    </lineage>
</organism>